<dbReference type="EMBL" id="CADCSY010000026">
    <property type="protein sequence ID" value="CAA9219361.1"/>
    <property type="molecule type" value="Genomic_DNA"/>
</dbReference>
<evidence type="ECO:0000256" key="12">
    <source>
        <dbReference type="SAM" id="MobiDB-lite"/>
    </source>
</evidence>
<dbReference type="InterPro" id="IPR043130">
    <property type="entry name" value="CDP-OH_PTrfase_TM_dom"/>
</dbReference>
<comment type="subcellular location">
    <subcellularLocation>
        <location evidence="1">Membrane</location>
        <topology evidence="1">Multi-pass membrane protein</topology>
    </subcellularLocation>
</comment>
<evidence type="ECO:0000256" key="8">
    <source>
        <dbReference type="ARBA" id="ARBA00023136"/>
    </source>
</evidence>
<evidence type="ECO:0000256" key="3">
    <source>
        <dbReference type="ARBA" id="ARBA00022516"/>
    </source>
</evidence>
<dbReference type="GO" id="GO:0046474">
    <property type="term" value="P:glycerophospholipid biosynthetic process"/>
    <property type="evidence" value="ECO:0007669"/>
    <property type="project" value="TreeGrafter"/>
</dbReference>
<evidence type="ECO:0000256" key="5">
    <source>
        <dbReference type="ARBA" id="ARBA00022692"/>
    </source>
</evidence>
<dbReference type="InterPro" id="IPR000462">
    <property type="entry name" value="CDP-OH_P_trans"/>
</dbReference>
<comment type="similarity">
    <text evidence="2 11">Belongs to the CDP-alcohol phosphatidyltransferase class-I family.</text>
</comment>
<dbReference type="GO" id="GO:0016020">
    <property type="term" value="C:membrane"/>
    <property type="evidence" value="ECO:0007669"/>
    <property type="project" value="UniProtKB-SubCell"/>
</dbReference>
<evidence type="ECO:0000256" key="6">
    <source>
        <dbReference type="ARBA" id="ARBA00022989"/>
    </source>
</evidence>
<name>A0A6J4HDK9_9ACTN</name>
<dbReference type="PANTHER" id="PTHR14269:SF62">
    <property type="entry name" value="CDP-DIACYLGLYCEROL--GLYCEROL-3-PHOSPHATE 3-PHOSPHATIDYLTRANSFERASE 1, CHLOROPLASTIC"/>
    <property type="match status" value="1"/>
</dbReference>
<gene>
    <name evidence="14" type="ORF">AVDCRST_MAG20-479</name>
</gene>
<dbReference type="Gene3D" id="1.20.120.1760">
    <property type="match status" value="1"/>
</dbReference>
<dbReference type="PROSITE" id="PS00379">
    <property type="entry name" value="CDP_ALCOHOL_P_TRANSF"/>
    <property type="match status" value="1"/>
</dbReference>
<evidence type="ECO:0000256" key="11">
    <source>
        <dbReference type="RuleBase" id="RU003750"/>
    </source>
</evidence>
<feature type="compositionally biased region" description="Low complexity" evidence="12">
    <location>
        <begin position="213"/>
        <end position="229"/>
    </location>
</feature>
<keyword evidence="7" id="KW-0443">Lipid metabolism</keyword>
<evidence type="ECO:0000256" key="10">
    <source>
        <dbReference type="ARBA" id="ARBA00023264"/>
    </source>
</evidence>
<evidence type="ECO:0000256" key="1">
    <source>
        <dbReference type="ARBA" id="ARBA00004141"/>
    </source>
</evidence>
<feature type="transmembrane region" description="Helical" evidence="13">
    <location>
        <begin position="180"/>
        <end position="203"/>
    </location>
</feature>
<keyword evidence="8 13" id="KW-0472">Membrane</keyword>
<evidence type="ECO:0000256" key="9">
    <source>
        <dbReference type="ARBA" id="ARBA00023209"/>
    </source>
</evidence>
<dbReference type="Pfam" id="PF01066">
    <property type="entry name" value="CDP-OH_P_transf"/>
    <property type="match status" value="1"/>
</dbReference>
<dbReference type="AlphaFoldDB" id="A0A6J4HDK9"/>
<feature type="transmembrane region" description="Helical" evidence="13">
    <location>
        <begin position="60"/>
        <end position="79"/>
    </location>
</feature>
<feature type="region of interest" description="Disordered" evidence="12">
    <location>
        <begin position="210"/>
        <end position="229"/>
    </location>
</feature>
<feature type="transmembrane region" description="Helical" evidence="13">
    <location>
        <begin position="34"/>
        <end position="54"/>
    </location>
</feature>
<dbReference type="EC" id="2.7.8.5" evidence="14"/>
<feature type="transmembrane region" description="Helical" evidence="13">
    <location>
        <begin position="100"/>
        <end position="119"/>
    </location>
</feature>
<keyword evidence="9" id="KW-0594">Phospholipid biosynthesis</keyword>
<keyword evidence="10" id="KW-1208">Phospholipid metabolism</keyword>
<keyword evidence="3" id="KW-0444">Lipid biosynthesis</keyword>
<evidence type="ECO:0000256" key="4">
    <source>
        <dbReference type="ARBA" id="ARBA00022679"/>
    </source>
</evidence>
<protein>
    <submittedName>
        <fullName evidence="14">CDP-diacylglycerol--glycerol-3-phosphate 3-phosphatidyltransferase</fullName>
        <ecNumber evidence="14">2.7.8.5</ecNumber>
    </submittedName>
</protein>
<reference evidence="14" key="1">
    <citation type="submission" date="2020-02" db="EMBL/GenBank/DDBJ databases">
        <authorList>
            <person name="Meier V. D."/>
        </authorList>
    </citation>
    <scope>NUCLEOTIDE SEQUENCE</scope>
    <source>
        <strain evidence="14">AVDCRST_MAG20</strain>
    </source>
</reference>
<evidence type="ECO:0000313" key="14">
    <source>
        <dbReference type="EMBL" id="CAA9219361.1"/>
    </source>
</evidence>
<evidence type="ECO:0000256" key="2">
    <source>
        <dbReference type="ARBA" id="ARBA00010441"/>
    </source>
</evidence>
<organism evidence="14">
    <name type="scientific">uncultured Acidimicrobiales bacterium</name>
    <dbReference type="NCBI Taxonomy" id="310071"/>
    <lineage>
        <taxon>Bacteria</taxon>
        <taxon>Bacillati</taxon>
        <taxon>Actinomycetota</taxon>
        <taxon>Acidimicrobiia</taxon>
        <taxon>Acidimicrobiales</taxon>
        <taxon>environmental samples</taxon>
    </lineage>
</organism>
<accession>A0A6J4HDK9</accession>
<feature type="compositionally biased region" description="Low complexity" evidence="12">
    <location>
        <begin position="13"/>
        <end position="28"/>
    </location>
</feature>
<feature type="compositionally biased region" description="Basic and acidic residues" evidence="12">
    <location>
        <begin position="1"/>
        <end position="12"/>
    </location>
</feature>
<proteinExistence type="inferred from homology"/>
<keyword evidence="5 13" id="KW-0812">Transmembrane</keyword>
<evidence type="ECO:0000256" key="13">
    <source>
        <dbReference type="SAM" id="Phobius"/>
    </source>
</evidence>
<evidence type="ECO:0000256" key="7">
    <source>
        <dbReference type="ARBA" id="ARBA00023098"/>
    </source>
</evidence>
<feature type="region of interest" description="Disordered" evidence="12">
    <location>
        <begin position="1"/>
        <end position="28"/>
    </location>
</feature>
<dbReference type="PANTHER" id="PTHR14269">
    <property type="entry name" value="CDP-DIACYLGLYCEROL--GLYCEROL-3-PHOSPHATE 3-PHOSPHATIDYLTRANSFERASE-RELATED"/>
    <property type="match status" value="1"/>
</dbReference>
<sequence>MATEPRPTHDELTTAPVDATTSDDPPSTDRWLTVPNAITTVRLLLIPVFVYLLFGRDDRAGAAVLLAVLGATDWVDGFLARRWKQVSTVGKILDPTADRLLLAVGVISILIADAVPLWIAVLTFLREGLVAITALTLAGMGAKRIDVTWAGKAGTFGLMFAYPFFLAGSSDLSWHETAEVLAYVCAIPGLAFSYWSAAGYVPLARRALAEGRSSSSPPSSSPPSSEGPA</sequence>
<dbReference type="InterPro" id="IPR050324">
    <property type="entry name" value="CDP-alcohol_PTase-I"/>
</dbReference>
<dbReference type="GO" id="GO:0008444">
    <property type="term" value="F:CDP-diacylglycerol-glycerol-3-phosphate 3-phosphatidyltransferase activity"/>
    <property type="evidence" value="ECO:0007669"/>
    <property type="project" value="UniProtKB-EC"/>
</dbReference>
<keyword evidence="4 11" id="KW-0808">Transferase</keyword>
<dbReference type="InterPro" id="IPR048254">
    <property type="entry name" value="CDP_ALCOHOL_P_TRANSF_CS"/>
</dbReference>
<feature type="transmembrane region" description="Helical" evidence="13">
    <location>
        <begin position="149"/>
        <end position="168"/>
    </location>
</feature>
<keyword evidence="6 13" id="KW-1133">Transmembrane helix</keyword>